<evidence type="ECO:0000313" key="1">
    <source>
        <dbReference type="EMBL" id="JAH33372.1"/>
    </source>
</evidence>
<proteinExistence type="predicted"/>
<accession>A0A0E9RWZ2</accession>
<dbReference type="EMBL" id="GBXM01075205">
    <property type="protein sequence ID" value="JAH33372.1"/>
    <property type="molecule type" value="Transcribed_RNA"/>
</dbReference>
<dbReference type="AlphaFoldDB" id="A0A0E9RWZ2"/>
<protein>
    <submittedName>
        <fullName evidence="1">Uncharacterized protein</fullName>
    </submittedName>
</protein>
<sequence>METGVCVGHRNHFSVLPVLLPFKNGMFSTLTFSYNVWVNYIKLHSQYELKCLQ</sequence>
<organism evidence="1">
    <name type="scientific">Anguilla anguilla</name>
    <name type="common">European freshwater eel</name>
    <name type="synonym">Muraena anguilla</name>
    <dbReference type="NCBI Taxonomy" id="7936"/>
    <lineage>
        <taxon>Eukaryota</taxon>
        <taxon>Metazoa</taxon>
        <taxon>Chordata</taxon>
        <taxon>Craniata</taxon>
        <taxon>Vertebrata</taxon>
        <taxon>Euteleostomi</taxon>
        <taxon>Actinopterygii</taxon>
        <taxon>Neopterygii</taxon>
        <taxon>Teleostei</taxon>
        <taxon>Anguilliformes</taxon>
        <taxon>Anguillidae</taxon>
        <taxon>Anguilla</taxon>
    </lineage>
</organism>
<reference evidence="1" key="1">
    <citation type="submission" date="2014-11" db="EMBL/GenBank/DDBJ databases">
        <authorList>
            <person name="Amaro Gonzalez C."/>
        </authorList>
    </citation>
    <scope>NUCLEOTIDE SEQUENCE</scope>
</reference>
<name>A0A0E9RWZ2_ANGAN</name>
<reference evidence="1" key="2">
    <citation type="journal article" date="2015" name="Fish Shellfish Immunol.">
        <title>Early steps in the European eel (Anguilla anguilla)-Vibrio vulnificus interaction in the gills: Role of the RtxA13 toxin.</title>
        <authorList>
            <person name="Callol A."/>
            <person name="Pajuelo D."/>
            <person name="Ebbesson L."/>
            <person name="Teles M."/>
            <person name="MacKenzie S."/>
            <person name="Amaro C."/>
        </authorList>
    </citation>
    <scope>NUCLEOTIDE SEQUENCE</scope>
</reference>